<keyword evidence="1" id="KW-0812">Transmembrane</keyword>
<organism evidence="2 3">
    <name type="scientific">Octadecabacter dasysiphoniae</name>
    <dbReference type="NCBI Taxonomy" id="2909341"/>
    <lineage>
        <taxon>Bacteria</taxon>
        <taxon>Pseudomonadati</taxon>
        <taxon>Pseudomonadota</taxon>
        <taxon>Alphaproteobacteria</taxon>
        <taxon>Rhodobacterales</taxon>
        <taxon>Roseobacteraceae</taxon>
        <taxon>Octadecabacter</taxon>
    </lineage>
</organism>
<evidence type="ECO:0000313" key="2">
    <source>
        <dbReference type="EMBL" id="MCF2870529.1"/>
    </source>
</evidence>
<protein>
    <submittedName>
        <fullName evidence="2">Uncharacterized protein</fullName>
    </submittedName>
</protein>
<name>A0ABS9CTH1_9RHOB</name>
<dbReference type="RefSeq" id="WP_235224630.1">
    <property type="nucleotide sequence ID" value="NZ_JAKGAQ010000001.1"/>
</dbReference>
<gene>
    <name evidence="2" type="ORF">L0664_05570</name>
</gene>
<sequence length="93" mass="10143">MGQVIETLLSSLASFFGIEAAKFALGDIFPFLVVTGMVWYGGLLAVLLIASAVLPKREWNDPVPLWETMVLGVLVLGMTVAVWWAGFYVLLVL</sequence>
<dbReference type="EMBL" id="JAKGAQ010000001">
    <property type="protein sequence ID" value="MCF2870529.1"/>
    <property type="molecule type" value="Genomic_DNA"/>
</dbReference>
<reference evidence="2 3" key="1">
    <citation type="submission" date="2022-01" db="EMBL/GenBank/DDBJ databases">
        <title>Octadecabacter sp. nov., isolated from a marine alga.</title>
        <authorList>
            <person name="Jin M.S."/>
            <person name="Kim H.M."/>
            <person name="Han D.M."/>
            <person name="Jung J.J."/>
            <person name="Jeon C.O."/>
        </authorList>
    </citation>
    <scope>NUCLEOTIDE SEQUENCE [LARGE SCALE GENOMIC DNA]</scope>
    <source>
        <strain evidence="2 3">G9-8</strain>
    </source>
</reference>
<evidence type="ECO:0000256" key="1">
    <source>
        <dbReference type="SAM" id="Phobius"/>
    </source>
</evidence>
<dbReference type="Proteomes" id="UP001200557">
    <property type="component" value="Unassembled WGS sequence"/>
</dbReference>
<keyword evidence="3" id="KW-1185">Reference proteome</keyword>
<comment type="caution">
    <text evidence="2">The sequence shown here is derived from an EMBL/GenBank/DDBJ whole genome shotgun (WGS) entry which is preliminary data.</text>
</comment>
<keyword evidence="1" id="KW-0472">Membrane</keyword>
<feature type="transmembrane region" description="Helical" evidence="1">
    <location>
        <begin position="36"/>
        <end position="54"/>
    </location>
</feature>
<proteinExistence type="predicted"/>
<accession>A0ABS9CTH1</accession>
<evidence type="ECO:0000313" key="3">
    <source>
        <dbReference type="Proteomes" id="UP001200557"/>
    </source>
</evidence>
<keyword evidence="1" id="KW-1133">Transmembrane helix</keyword>
<feature type="transmembrane region" description="Helical" evidence="1">
    <location>
        <begin position="66"/>
        <end position="91"/>
    </location>
</feature>